<evidence type="ECO:0000256" key="1">
    <source>
        <dbReference type="SAM" id="Phobius"/>
    </source>
</evidence>
<dbReference type="Proteomes" id="UP000575241">
    <property type="component" value="Unassembled WGS sequence"/>
</dbReference>
<keyword evidence="1" id="KW-1133">Transmembrane helix</keyword>
<gene>
    <name evidence="2" type="ORF">HNP52_000565</name>
</gene>
<name>A0A7W7NRE4_9SPHN</name>
<proteinExistence type="predicted"/>
<dbReference type="EMBL" id="JACHLN010000001">
    <property type="protein sequence ID" value="MBB4837514.1"/>
    <property type="molecule type" value="Genomic_DNA"/>
</dbReference>
<accession>A0A7W7NRE4</accession>
<dbReference type="RefSeq" id="WP_184162185.1">
    <property type="nucleotide sequence ID" value="NZ_JACHLN010000001.1"/>
</dbReference>
<reference evidence="2 3" key="1">
    <citation type="submission" date="2020-08" db="EMBL/GenBank/DDBJ databases">
        <title>Functional genomics of gut bacteria from endangered species of beetles.</title>
        <authorList>
            <person name="Carlos-Shanley C."/>
        </authorList>
    </citation>
    <scope>NUCLEOTIDE SEQUENCE [LARGE SCALE GENOMIC DNA]</scope>
    <source>
        <strain evidence="2 3">S00224</strain>
    </source>
</reference>
<keyword evidence="1" id="KW-0472">Membrane</keyword>
<comment type="caution">
    <text evidence="2">The sequence shown here is derived from an EMBL/GenBank/DDBJ whole genome shotgun (WGS) entry which is preliminary data.</text>
</comment>
<evidence type="ECO:0000313" key="2">
    <source>
        <dbReference type="EMBL" id="MBB4837514.1"/>
    </source>
</evidence>
<organism evidence="2 3">
    <name type="scientific">Sphingomonas kyeonggiensis</name>
    <dbReference type="NCBI Taxonomy" id="1268553"/>
    <lineage>
        <taxon>Bacteria</taxon>
        <taxon>Pseudomonadati</taxon>
        <taxon>Pseudomonadota</taxon>
        <taxon>Alphaproteobacteria</taxon>
        <taxon>Sphingomonadales</taxon>
        <taxon>Sphingomonadaceae</taxon>
        <taxon>Sphingomonas</taxon>
    </lineage>
</organism>
<evidence type="ECO:0000313" key="3">
    <source>
        <dbReference type="Proteomes" id="UP000575241"/>
    </source>
</evidence>
<dbReference type="AlphaFoldDB" id="A0A7W7NRE4"/>
<keyword evidence="1" id="KW-0812">Transmembrane</keyword>
<protein>
    <submittedName>
        <fullName evidence="2">Uncharacterized protein</fullName>
    </submittedName>
</protein>
<keyword evidence="3" id="KW-1185">Reference proteome</keyword>
<sequence length="287" mass="30702">MAFRSVRFDSAPKTSWNAFPGDRPSPWRLIVAGAAIVAMLLGMAAWYASGAQQGDATERDPATLCLLRAPASRAELTLLDQTDALAAGAGQHFTRLINHVRDTLPRNGRLTIVPFGGDLGQPLAVAFDICSPGKGAEADTLSEGAVRLQRDYETRFVAPLSKAAAELAVPRESNQSPIADQILRAANDPTIGWRGEERILNLMTDGLENTPASPIYTSGKIVLPPPPSDLLRGVTVNYFELASARNSALQTPVVRAAWKAWFEAAGAKVNMYAPGYAVPAWGVPAER</sequence>
<feature type="transmembrane region" description="Helical" evidence="1">
    <location>
        <begin position="29"/>
        <end position="48"/>
    </location>
</feature>